<dbReference type="NCBIfam" id="TIGR01718">
    <property type="entry name" value="Uridine-psphlse"/>
    <property type="match status" value="1"/>
</dbReference>
<dbReference type="GO" id="GO:0004850">
    <property type="term" value="F:uridine phosphorylase activity"/>
    <property type="evidence" value="ECO:0007669"/>
    <property type="project" value="UniProtKB-EC"/>
</dbReference>
<evidence type="ECO:0000256" key="8">
    <source>
        <dbReference type="ARBA" id="ARBA00022679"/>
    </source>
</evidence>
<dbReference type="InterPro" id="IPR000845">
    <property type="entry name" value="Nucleoside_phosphorylase_d"/>
</dbReference>
<dbReference type="InterPro" id="IPR035994">
    <property type="entry name" value="Nucleoside_phosphorylase_sf"/>
</dbReference>
<protein>
    <recommendedName>
        <fullName evidence="5">Uridine phosphorylase</fullName>
        <ecNumber evidence="4">2.4.2.3</ecNumber>
    </recommendedName>
</protein>
<accession>A0A644VXP9</accession>
<dbReference type="GO" id="GO:0009164">
    <property type="term" value="P:nucleoside catabolic process"/>
    <property type="evidence" value="ECO:0007669"/>
    <property type="project" value="UniProtKB-ARBA"/>
</dbReference>
<dbReference type="Gene3D" id="3.40.50.1580">
    <property type="entry name" value="Nucleoside phosphorylase domain"/>
    <property type="match status" value="1"/>
</dbReference>
<comment type="caution">
    <text evidence="11">The sequence shown here is derived from an EMBL/GenBank/DDBJ whole genome shotgun (WGS) entry which is preliminary data.</text>
</comment>
<evidence type="ECO:0000256" key="6">
    <source>
        <dbReference type="ARBA" id="ARBA00022490"/>
    </source>
</evidence>
<dbReference type="EC" id="2.4.2.3" evidence="4"/>
<dbReference type="GO" id="GO:0044206">
    <property type="term" value="P:UMP salvage"/>
    <property type="evidence" value="ECO:0007669"/>
    <property type="project" value="UniProtKB-UniPathway"/>
</dbReference>
<evidence type="ECO:0000259" key="10">
    <source>
        <dbReference type="Pfam" id="PF01048"/>
    </source>
</evidence>
<name>A0A644VXP9_9ZZZZ</name>
<dbReference type="InterPro" id="IPR018016">
    <property type="entry name" value="Nucleoside_phosphorylase_CS"/>
</dbReference>
<feature type="domain" description="Nucleoside phosphorylase" evidence="10">
    <location>
        <begin position="23"/>
        <end position="248"/>
    </location>
</feature>
<dbReference type="Pfam" id="PF01048">
    <property type="entry name" value="PNP_UDP_1"/>
    <property type="match status" value="1"/>
</dbReference>
<evidence type="ECO:0000256" key="9">
    <source>
        <dbReference type="ARBA" id="ARBA00048447"/>
    </source>
</evidence>
<dbReference type="GO" id="GO:0005829">
    <property type="term" value="C:cytosol"/>
    <property type="evidence" value="ECO:0007669"/>
    <property type="project" value="TreeGrafter"/>
</dbReference>
<evidence type="ECO:0000256" key="7">
    <source>
        <dbReference type="ARBA" id="ARBA00022676"/>
    </source>
</evidence>
<dbReference type="SUPFAM" id="SSF53167">
    <property type="entry name" value="Purine and uridine phosphorylases"/>
    <property type="match status" value="1"/>
</dbReference>
<evidence type="ECO:0000256" key="3">
    <source>
        <dbReference type="ARBA" id="ARBA00010456"/>
    </source>
</evidence>
<dbReference type="InterPro" id="IPR010058">
    <property type="entry name" value="Uridine_phosphorylase"/>
</dbReference>
<dbReference type="GO" id="GO:0009166">
    <property type="term" value="P:nucleotide catabolic process"/>
    <property type="evidence" value="ECO:0007669"/>
    <property type="project" value="InterPro"/>
</dbReference>
<keyword evidence="7 11" id="KW-0328">Glycosyltransferase</keyword>
<evidence type="ECO:0000256" key="2">
    <source>
        <dbReference type="ARBA" id="ARBA00004825"/>
    </source>
</evidence>
<evidence type="ECO:0000313" key="11">
    <source>
        <dbReference type="EMBL" id="MPL96096.1"/>
    </source>
</evidence>
<dbReference type="AlphaFoldDB" id="A0A644VXP9"/>
<dbReference type="UniPathway" id="UPA00574">
    <property type="reaction ID" value="UER00633"/>
</dbReference>
<keyword evidence="6" id="KW-0963">Cytoplasm</keyword>
<evidence type="ECO:0000256" key="5">
    <source>
        <dbReference type="ARBA" id="ARBA00021980"/>
    </source>
</evidence>
<dbReference type="EMBL" id="VSSQ01000495">
    <property type="protein sequence ID" value="MPL96096.1"/>
    <property type="molecule type" value="Genomic_DNA"/>
</dbReference>
<dbReference type="PANTHER" id="PTHR43691:SF13">
    <property type="entry name" value="URIDINE PHOSPHORYLASE"/>
    <property type="match status" value="1"/>
</dbReference>
<evidence type="ECO:0000256" key="1">
    <source>
        <dbReference type="ARBA" id="ARBA00004496"/>
    </source>
</evidence>
<gene>
    <name evidence="11" type="primary">udp_5</name>
    <name evidence="11" type="ORF">SDC9_42271</name>
</gene>
<sequence length="262" mass="28224">MSDYMNGTGIQYHLHIKEGDVGRYVILPGDPKRVPLIAKHFDDAKQVADSREYVTYTGFLDGEKVSVTSTGIGGPSASIAMEELNKCGSDTFIRMGTCGGIALPVMGGDVVIATGAVRMEGTSREYAPIEFPAVASFEVVQALAEAANMLGKRSHIGVVQCKDSFYGQHDPAIMPVSYDLINKWEAWKRLGVLASEMESAALFVVAARLGARCGSAFSVVGNQEREILGMDNPKLHDTEDAIRVTVQALRNLIAIDRARSLA</sequence>
<comment type="subcellular location">
    <subcellularLocation>
        <location evidence="1">Cytoplasm</location>
    </subcellularLocation>
</comment>
<dbReference type="CDD" id="cd17767">
    <property type="entry name" value="UP_EcUdp-like"/>
    <property type="match status" value="1"/>
</dbReference>
<evidence type="ECO:0000256" key="4">
    <source>
        <dbReference type="ARBA" id="ARBA00011888"/>
    </source>
</evidence>
<reference evidence="11" key="1">
    <citation type="submission" date="2019-08" db="EMBL/GenBank/DDBJ databases">
        <authorList>
            <person name="Kucharzyk K."/>
            <person name="Murdoch R.W."/>
            <person name="Higgins S."/>
            <person name="Loffler F."/>
        </authorList>
    </citation>
    <scope>NUCLEOTIDE SEQUENCE</scope>
</reference>
<comment type="pathway">
    <text evidence="2">Pyrimidine metabolism; UMP biosynthesis via salvage pathway; uracil from uridine (phosphorylase route): step 1/1.</text>
</comment>
<keyword evidence="8 11" id="KW-0808">Transferase</keyword>
<comment type="catalytic activity">
    <reaction evidence="9">
        <text>uridine + phosphate = alpha-D-ribose 1-phosphate + uracil</text>
        <dbReference type="Rhea" id="RHEA:24388"/>
        <dbReference type="ChEBI" id="CHEBI:16704"/>
        <dbReference type="ChEBI" id="CHEBI:17568"/>
        <dbReference type="ChEBI" id="CHEBI:43474"/>
        <dbReference type="ChEBI" id="CHEBI:57720"/>
        <dbReference type="EC" id="2.4.2.3"/>
    </reaction>
</comment>
<dbReference type="PROSITE" id="PS01232">
    <property type="entry name" value="PNP_UDP_1"/>
    <property type="match status" value="1"/>
</dbReference>
<dbReference type="PANTHER" id="PTHR43691">
    <property type="entry name" value="URIDINE PHOSPHORYLASE"/>
    <property type="match status" value="1"/>
</dbReference>
<comment type="similarity">
    <text evidence="3">Belongs to the PNP/UDP phosphorylase family.</text>
</comment>
<organism evidence="11">
    <name type="scientific">bioreactor metagenome</name>
    <dbReference type="NCBI Taxonomy" id="1076179"/>
    <lineage>
        <taxon>unclassified sequences</taxon>
        <taxon>metagenomes</taxon>
        <taxon>ecological metagenomes</taxon>
    </lineage>
</organism>
<proteinExistence type="inferred from homology"/>